<name>A0A0A1TLV5_9HYPO</name>
<gene>
    <name evidence="2" type="ORF">VHEMI07715</name>
</gene>
<dbReference type="OrthoDB" id="5141589at2759"/>
<dbReference type="EMBL" id="CDHN01000004">
    <property type="protein sequence ID" value="CEJ92035.1"/>
    <property type="molecule type" value="Genomic_DNA"/>
</dbReference>
<evidence type="ECO:0000256" key="1">
    <source>
        <dbReference type="SAM" id="Phobius"/>
    </source>
</evidence>
<proteinExistence type="predicted"/>
<keyword evidence="1" id="KW-1133">Transmembrane helix</keyword>
<accession>A0A0A1TLV5</accession>
<feature type="transmembrane region" description="Helical" evidence="1">
    <location>
        <begin position="202"/>
        <end position="220"/>
    </location>
</feature>
<organism evidence="2 3">
    <name type="scientific">[Torrubiella] hemipterigena</name>
    <dbReference type="NCBI Taxonomy" id="1531966"/>
    <lineage>
        <taxon>Eukaryota</taxon>
        <taxon>Fungi</taxon>
        <taxon>Dikarya</taxon>
        <taxon>Ascomycota</taxon>
        <taxon>Pezizomycotina</taxon>
        <taxon>Sordariomycetes</taxon>
        <taxon>Hypocreomycetidae</taxon>
        <taxon>Hypocreales</taxon>
        <taxon>Clavicipitaceae</taxon>
        <taxon>Clavicipitaceae incertae sedis</taxon>
        <taxon>'Torrubiella' clade</taxon>
    </lineage>
</organism>
<keyword evidence="3" id="KW-1185">Reference proteome</keyword>
<keyword evidence="1" id="KW-0812">Transmembrane</keyword>
<evidence type="ECO:0000313" key="2">
    <source>
        <dbReference type="EMBL" id="CEJ92035.1"/>
    </source>
</evidence>
<feature type="transmembrane region" description="Helical" evidence="1">
    <location>
        <begin position="26"/>
        <end position="50"/>
    </location>
</feature>
<evidence type="ECO:0000313" key="3">
    <source>
        <dbReference type="Proteomes" id="UP000039046"/>
    </source>
</evidence>
<feature type="transmembrane region" description="Helical" evidence="1">
    <location>
        <begin position="76"/>
        <end position="99"/>
    </location>
</feature>
<dbReference type="AlphaFoldDB" id="A0A0A1TLV5"/>
<keyword evidence="1" id="KW-0472">Membrane</keyword>
<sequence length="234" mass="24869">MFSSTKKMAPTPVTAEKYASHRPTKVTLVTCTALYSVAHLILFFMSAVAWSSAKARANETPFSVGGIDTTLNRWGLYPFMTFGALVCFVTSAVMTIRSSCRIKGSPIDAKFIFRGIFYTLIIILPIVIAGWTNPLLGAINPSPAMTMACTEGPSGESVCTPVTQQDNLSSGSMPHIGSVCGTFVMETFDAGYPGPKPAMTMIHFNLGLGVLIAGLASALAPAHSKRLTHEVGKV</sequence>
<dbReference type="Proteomes" id="UP000039046">
    <property type="component" value="Unassembled WGS sequence"/>
</dbReference>
<feature type="transmembrane region" description="Helical" evidence="1">
    <location>
        <begin position="111"/>
        <end position="131"/>
    </location>
</feature>
<protein>
    <submittedName>
        <fullName evidence="2">Uncharacterized protein</fullName>
    </submittedName>
</protein>
<reference evidence="2 3" key="1">
    <citation type="journal article" date="2015" name="Genome Announc.">
        <title>Draft Genome Sequence and Gene Annotation of the Entomopathogenic Fungus Verticillium hemipterigenum.</title>
        <authorList>
            <person name="Horn F."/>
            <person name="Habel A."/>
            <person name="Scharf D.H."/>
            <person name="Dworschak J."/>
            <person name="Brakhage A.A."/>
            <person name="Guthke R."/>
            <person name="Hertweck C."/>
            <person name="Linde J."/>
        </authorList>
    </citation>
    <scope>NUCLEOTIDE SEQUENCE [LARGE SCALE GENOMIC DNA]</scope>
</reference>
<dbReference type="HOGENOM" id="CLU_1294661_0_0_1"/>